<dbReference type="InterPro" id="IPR050712">
    <property type="entry name" value="NAD(P)H-dep_reductase"/>
</dbReference>
<keyword evidence="3" id="KW-1185">Reference proteome</keyword>
<sequence>MKNSVILAVSGSLRAASYNTAALRAAQQVAPPWADVRLFDGIGALPLFNPDLDNAAPEPVTAWRTALAEADAVLIASPEYAHGVTGVLKNALDWVVSMQHLPGKRVALLNTSPRAYHAQESLREILRTMCLRLVPEASIDLPLQGSRMGVDGILARPDMVQALRGAVEVLAAP</sequence>
<feature type="domain" description="NADPH-dependent FMN reductase-like" evidence="1">
    <location>
        <begin position="6"/>
        <end position="135"/>
    </location>
</feature>
<dbReference type="EMBL" id="JANUHB010000002">
    <property type="protein sequence ID" value="MCS0808153.1"/>
    <property type="molecule type" value="Genomic_DNA"/>
</dbReference>
<dbReference type="PANTHER" id="PTHR30543:SF21">
    <property type="entry name" value="NAD(P)H-DEPENDENT FMN REDUCTASE LOT6"/>
    <property type="match status" value="1"/>
</dbReference>
<dbReference type="RefSeq" id="WP_258821932.1">
    <property type="nucleotide sequence ID" value="NZ_JANUHB010000002.1"/>
</dbReference>
<proteinExistence type="predicted"/>
<organism evidence="2 3">
    <name type="scientific">Massilia agilis</name>
    <dbReference type="NCBI Taxonomy" id="1811226"/>
    <lineage>
        <taxon>Bacteria</taxon>
        <taxon>Pseudomonadati</taxon>
        <taxon>Pseudomonadota</taxon>
        <taxon>Betaproteobacteria</taxon>
        <taxon>Burkholderiales</taxon>
        <taxon>Oxalobacteraceae</taxon>
        <taxon>Telluria group</taxon>
        <taxon>Massilia</taxon>
    </lineage>
</organism>
<dbReference type="SUPFAM" id="SSF52218">
    <property type="entry name" value="Flavoproteins"/>
    <property type="match status" value="1"/>
</dbReference>
<dbReference type="InterPro" id="IPR005025">
    <property type="entry name" value="FMN_Rdtase-like_dom"/>
</dbReference>
<protein>
    <submittedName>
        <fullName evidence="2">NAD(P)H-dependent oxidoreductase</fullName>
    </submittedName>
</protein>
<evidence type="ECO:0000313" key="3">
    <source>
        <dbReference type="Proteomes" id="UP001206126"/>
    </source>
</evidence>
<evidence type="ECO:0000259" key="1">
    <source>
        <dbReference type="Pfam" id="PF03358"/>
    </source>
</evidence>
<dbReference type="PANTHER" id="PTHR30543">
    <property type="entry name" value="CHROMATE REDUCTASE"/>
    <property type="match status" value="1"/>
</dbReference>
<gene>
    <name evidence="2" type="ORF">NX774_09505</name>
</gene>
<dbReference type="Proteomes" id="UP001206126">
    <property type="component" value="Unassembled WGS sequence"/>
</dbReference>
<reference evidence="2 3" key="1">
    <citation type="submission" date="2022-08" db="EMBL/GenBank/DDBJ databases">
        <title>Reclassification of Massilia species as members of the genera Telluria, Duganella, Pseudoduganella, Mokoshia gen. nov. and Zemynaea gen. nov. using orthogonal and non-orthogonal genome-based approaches.</title>
        <authorList>
            <person name="Bowman J.P."/>
        </authorList>
    </citation>
    <scope>NUCLEOTIDE SEQUENCE [LARGE SCALE GENOMIC DNA]</scope>
    <source>
        <strain evidence="2 3">JCM 31605</strain>
    </source>
</reference>
<dbReference type="InterPro" id="IPR029039">
    <property type="entry name" value="Flavoprotein-like_sf"/>
</dbReference>
<dbReference type="Pfam" id="PF03358">
    <property type="entry name" value="FMN_red"/>
    <property type="match status" value="1"/>
</dbReference>
<dbReference type="Gene3D" id="3.40.50.360">
    <property type="match status" value="1"/>
</dbReference>
<evidence type="ECO:0000313" key="2">
    <source>
        <dbReference type="EMBL" id="MCS0808153.1"/>
    </source>
</evidence>
<name>A0ABT2DA21_9BURK</name>
<accession>A0ABT2DA21</accession>
<comment type="caution">
    <text evidence="2">The sequence shown here is derived from an EMBL/GenBank/DDBJ whole genome shotgun (WGS) entry which is preliminary data.</text>
</comment>